<keyword evidence="2" id="KW-0813">Transport</keyword>
<reference evidence="6 7" key="1">
    <citation type="submission" date="2015-07" db="EMBL/GenBank/DDBJ databases">
        <title>Whole genome sequence of Thermanaerothrix daxensis DSM 23592.</title>
        <authorList>
            <person name="Hemp J."/>
            <person name="Ward L.M."/>
            <person name="Pace L.A."/>
            <person name="Fischer W.W."/>
        </authorList>
    </citation>
    <scope>NUCLEOTIDE SEQUENCE [LARGE SCALE GENOMIC DNA]</scope>
    <source>
        <strain evidence="6 7">GNS-1</strain>
    </source>
</reference>
<dbReference type="AlphaFoldDB" id="A0A0N8GQ28"/>
<dbReference type="GO" id="GO:0005524">
    <property type="term" value="F:ATP binding"/>
    <property type="evidence" value="ECO:0007669"/>
    <property type="project" value="UniProtKB-KW"/>
</dbReference>
<dbReference type="CDD" id="cd03230">
    <property type="entry name" value="ABC_DR_subfamily_A"/>
    <property type="match status" value="1"/>
</dbReference>
<dbReference type="InterPro" id="IPR017871">
    <property type="entry name" value="ABC_transporter-like_CS"/>
</dbReference>
<dbReference type="SMART" id="SM00382">
    <property type="entry name" value="AAA"/>
    <property type="match status" value="1"/>
</dbReference>
<comment type="caution">
    <text evidence="6">The sequence shown here is derived from an EMBL/GenBank/DDBJ whole genome shotgun (WGS) entry which is preliminary data.</text>
</comment>
<keyword evidence="7" id="KW-1185">Reference proteome</keyword>
<proteinExistence type="inferred from homology"/>
<evidence type="ECO:0000256" key="1">
    <source>
        <dbReference type="ARBA" id="ARBA00005417"/>
    </source>
</evidence>
<dbReference type="EMBL" id="LGKO01000005">
    <property type="protein sequence ID" value="KPL82538.1"/>
    <property type="molecule type" value="Genomic_DNA"/>
</dbReference>
<dbReference type="PANTHER" id="PTHR42711">
    <property type="entry name" value="ABC TRANSPORTER ATP-BINDING PROTEIN"/>
    <property type="match status" value="1"/>
</dbReference>
<dbReference type="InterPro" id="IPR027417">
    <property type="entry name" value="P-loop_NTPase"/>
</dbReference>
<dbReference type="PROSITE" id="PS50893">
    <property type="entry name" value="ABC_TRANSPORTER_2"/>
    <property type="match status" value="1"/>
</dbReference>
<evidence type="ECO:0000313" key="6">
    <source>
        <dbReference type="EMBL" id="KPL82538.1"/>
    </source>
</evidence>
<evidence type="ECO:0000313" key="7">
    <source>
        <dbReference type="Proteomes" id="UP000050544"/>
    </source>
</evidence>
<keyword evidence="4" id="KW-0067">ATP-binding</keyword>
<feature type="domain" description="ABC transporter" evidence="5">
    <location>
        <begin position="6"/>
        <end position="231"/>
    </location>
</feature>
<dbReference type="PROSITE" id="PS00211">
    <property type="entry name" value="ABC_TRANSPORTER_1"/>
    <property type="match status" value="1"/>
</dbReference>
<dbReference type="InterPro" id="IPR003593">
    <property type="entry name" value="AAA+_ATPase"/>
</dbReference>
<comment type="similarity">
    <text evidence="1">Belongs to the ABC transporter superfamily.</text>
</comment>
<evidence type="ECO:0000259" key="5">
    <source>
        <dbReference type="PROSITE" id="PS50893"/>
    </source>
</evidence>
<evidence type="ECO:0000256" key="2">
    <source>
        <dbReference type="ARBA" id="ARBA00022448"/>
    </source>
</evidence>
<evidence type="ECO:0000256" key="3">
    <source>
        <dbReference type="ARBA" id="ARBA00022741"/>
    </source>
</evidence>
<dbReference type="OrthoDB" id="9804819at2"/>
<dbReference type="Gene3D" id="3.40.50.300">
    <property type="entry name" value="P-loop containing nucleotide triphosphate hydrolases"/>
    <property type="match status" value="1"/>
</dbReference>
<sequence>MRYLVIRTENLSKRFDRRTALDRVTLDVEPGEIYGVLGPTGAGKSTLVQLLLGMIRPTQGRALVLGLEPARQGMALRQRVGYVPEQGVFYPWMRGEEVLRFLAQTRRVSLTEATFDLAAQFGLDLSRPFRAYSPGERKALFLVQAFMHPADVLILDEPMLGLEITAQDVFSRLARQVRAEGRTIFFTTSSLLEAERLCDRVALLWQGRVLAVERGVQLRAKTLRRIEMRFATPVAWEEFAGLPNLEELQLEDNKLRCTLRGDPDAFLKVASRHRITDFISQQPSLDEIYRRYYGVGGYAA</sequence>
<dbReference type="Proteomes" id="UP000050544">
    <property type="component" value="Unassembled WGS sequence"/>
</dbReference>
<evidence type="ECO:0000256" key="4">
    <source>
        <dbReference type="ARBA" id="ARBA00022840"/>
    </source>
</evidence>
<dbReference type="Pfam" id="PF00005">
    <property type="entry name" value="ABC_tran"/>
    <property type="match status" value="1"/>
</dbReference>
<dbReference type="STRING" id="869279.SE15_10435"/>
<dbReference type="InterPro" id="IPR003439">
    <property type="entry name" value="ABC_transporter-like_ATP-bd"/>
</dbReference>
<keyword evidence="3" id="KW-0547">Nucleotide-binding</keyword>
<dbReference type="InterPro" id="IPR050763">
    <property type="entry name" value="ABC_transporter_ATP-binding"/>
</dbReference>
<organism evidence="6 7">
    <name type="scientific">Thermanaerothrix daxensis</name>
    <dbReference type="NCBI Taxonomy" id="869279"/>
    <lineage>
        <taxon>Bacteria</taxon>
        <taxon>Bacillati</taxon>
        <taxon>Chloroflexota</taxon>
        <taxon>Anaerolineae</taxon>
        <taxon>Anaerolineales</taxon>
        <taxon>Anaerolineaceae</taxon>
        <taxon>Thermanaerothrix</taxon>
    </lineage>
</organism>
<name>A0A0N8GQ28_9CHLR</name>
<dbReference type="GO" id="GO:0016887">
    <property type="term" value="F:ATP hydrolysis activity"/>
    <property type="evidence" value="ECO:0007669"/>
    <property type="project" value="InterPro"/>
</dbReference>
<dbReference type="SUPFAM" id="SSF52540">
    <property type="entry name" value="P-loop containing nucleoside triphosphate hydrolases"/>
    <property type="match status" value="1"/>
</dbReference>
<accession>A0A0N8GQ28</accession>
<dbReference type="RefSeq" id="WP_054522047.1">
    <property type="nucleotide sequence ID" value="NZ_LGKO01000005.1"/>
</dbReference>
<dbReference type="PANTHER" id="PTHR42711:SF5">
    <property type="entry name" value="ABC TRANSPORTER ATP-BINDING PROTEIN NATA"/>
    <property type="match status" value="1"/>
</dbReference>
<protein>
    <recommendedName>
        <fullName evidence="5">ABC transporter domain-containing protein</fullName>
    </recommendedName>
</protein>
<gene>
    <name evidence="6" type="ORF">SE15_10435</name>
</gene>